<gene>
    <name evidence="1" type="ORF">ENL07_11305</name>
</gene>
<accession>A0A7C5DFN9</accession>
<dbReference type="AlphaFoldDB" id="A0A7C5DFN9"/>
<dbReference type="Proteomes" id="UP000886058">
    <property type="component" value="Unassembled WGS sequence"/>
</dbReference>
<feature type="non-terminal residue" evidence="1">
    <location>
        <position position="119"/>
    </location>
</feature>
<name>A0A7C5DFN9_9CHLB</name>
<proteinExistence type="predicted"/>
<dbReference type="Gene3D" id="3.40.50.720">
    <property type="entry name" value="NAD(P)-binding Rossmann-like Domain"/>
    <property type="match status" value="1"/>
</dbReference>
<organism evidence="1">
    <name type="scientific">Chlorobaculum parvum</name>
    <dbReference type="NCBI Taxonomy" id="274539"/>
    <lineage>
        <taxon>Bacteria</taxon>
        <taxon>Pseudomonadati</taxon>
        <taxon>Chlorobiota</taxon>
        <taxon>Chlorobiia</taxon>
        <taxon>Chlorobiales</taxon>
        <taxon>Chlorobiaceae</taxon>
        <taxon>Chlorobaculum</taxon>
    </lineage>
</organism>
<dbReference type="InterPro" id="IPR036291">
    <property type="entry name" value="NAD(P)-bd_dom_sf"/>
</dbReference>
<protein>
    <submittedName>
        <fullName evidence="1">SDR family NAD(P)-dependent oxidoreductase</fullName>
    </submittedName>
</protein>
<dbReference type="SUPFAM" id="SSF51735">
    <property type="entry name" value="NAD(P)-binding Rossmann-fold domains"/>
    <property type="match status" value="1"/>
</dbReference>
<dbReference type="EMBL" id="DRSQ01000238">
    <property type="protein sequence ID" value="HHE33172.1"/>
    <property type="molecule type" value="Genomic_DNA"/>
</dbReference>
<reference evidence="1" key="1">
    <citation type="journal article" date="2020" name="mSystems">
        <title>Genome- and Community-Level Interaction Insights into Carbon Utilization and Element Cycling Functions of Hydrothermarchaeota in Hydrothermal Sediment.</title>
        <authorList>
            <person name="Zhou Z."/>
            <person name="Liu Y."/>
            <person name="Xu W."/>
            <person name="Pan J."/>
            <person name="Luo Z.H."/>
            <person name="Li M."/>
        </authorList>
    </citation>
    <scope>NUCLEOTIDE SEQUENCE [LARGE SCALE GENOMIC DNA]</scope>
    <source>
        <strain evidence="1">HyVt-633</strain>
    </source>
</reference>
<evidence type="ECO:0000313" key="1">
    <source>
        <dbReference type="EMBL" id="HHE33172.1"/>
    </source>
</evidence>
<sequence length="119" mass="12872">MNDAGVELFQIAIGESIEGAIDSFLDSDILVVNIPPKRREDVVEYHVGQISLLIDALADSPVKHVLFVSSTSVYPASCGEVVESDAVDPDEADSPAGRALLYVEEMLRSEFSFSTTVVR</sequence>
<comment type="caution">
    <text evidence="1">The sequence shown here is derived from an EMBL/GenBank/DDBJ whole genome shotgun (WGS) entry which is preliminary data.</text>
</comment>